<accession>A0A443S2E7</accession>
<dbReference type="Proteomes" id="UP000288716">
    <property type="component" value="Unassembled WGS sequence"/>
</dbReference>
<dbReference type="AlphaFoldDB" id="A0A443S2E7"/>
<keyword evidence="4" id="KW-0406">Ion transport</keyword>
<feature type="transmembrane region" description="Helical" evidence="4">
    <location>
        <begin position="7"/>
        <end position="26"/>
    </location>
</feature>
<proteinExistence type="inferred from homology"/>
<dbReference type="GO" id="GO:0016020">
    <property type="term" value="C:membrane"/>
    <property type="evidence" value="ECO:0007669"/>
    <property type="project" value="UniProtKB-SubCell"/>
</dbReference>
<keyword evidence="4" id="KW-0186">Copper</keyword>
<dbReference type="EMBL" id="NCKV01011123">
    <property type="protein sequence ID" value="RWS21718.1"/>
    <property type="molecule type" value="Genomic_DNA"/>
</dbReference>
<keyword evidence="4" id="KW-0187">Copper transport</keyword>
<keyword evidence="2 4" id="KW-1133">Transmembrane helix</keyword>
<keyword evidence="1 4" id="KW-0812">Transmembrane</keyword>
<evidence type="ECO:0000313" key="5">
    <source>
        <dbReference type="EMBL" id="RWS21718.1"/>
    </source>
</evidence>
<feature type="non-terminal residue" evidence="5">
    <location>
        <position position="37"/>
    </location>
</feature>
<dbReference type="Pfam" id="PF04145">
    <property type="entry name" value="Ctr"/>
    <property type="match status" value="1"/>
</dbReference>
<dbReference type="InterPro" id="IPR007274">
    <property type="entry name" value="Cop_transporter"/>
</dbReference>
<protein>
    <recommendedName>
        <fullName evidence="4">Copper transport protein</fullName>
    </recommendedName>
</protein>
<keyword evidence="4" id="KW-0813">Transport</keyword>
<sequence>MLIVMTYNIWIFLSAILGAGFGYFALSDNHSYGGLCP</sequence>
<evidence type="ECO:0000256" key="2">
    <source>
        <dbReference type="ARBA" id="ARBA00022989"/>
    </source>
</evidence>
<dbReference type="VEuPathDB" id="VectorBase:LDEU010322"/>
<evidence type="ECO:0000256" key="4">
    <source>
        <dbReference type="RuleBase" id="RU367022"/>
    </source>
</evidence>
<reference evidence="5 6" key="1">
    <citation type="journal article" date="2018" name="Gigascience">
        <title>Genomes of trombidid mites reveal novel predicted allergens and laterally-transferred genes associated with secondary metabolism.</title>
        <authorList>
            <person name="Dong X."/>
            <person name="Chaisiri K."/>
            <person name="Xia D."/>
            <person name="Armstrong S.D."/>
            <person name="Fang Y."/>
            <person name="Donnelly M.J."/>
            <person name="Kadowaki T."/>
            <person name="McGarry J.W."/>
            <person name="Darby A.C."/>
            <person name="Makepeace B.L."/>
        </authorList>
    </citation>
    <scope>NUCLEOTIDE SEQUENCE [LARGE SCALE GENOMIC DNA]</scope>
    <source>
        <strain evidence="5">UoL-UT</strain>
    </source>
</reference>
<evidence type="ECO:0000256" key="3">
    <source>
        <dbReference type="ARBA" id="ARBA00023136"/>
    </source>
</evidence>
<keyword evidence="6" id="KW-1185">Reference proteome</keyword>
<dbReference type="GO" id="GO:0005375">
    <property type="term" value="F:copper ion transmembrane transporter activity"/>
    <property type="evidence" value="ECO:0007669"/>
    <property type="project" value="UniProtKB-UniRule"/>
</dbReference>
<dbReference type="OrthoDB" id="73901at2759"/>
<comment type="caution">
    <text evidence="5">The sequence shown here is derived from an EMBL/GenBank/DDBJ whole genome shotgun (WGS) entry which is preliminary data.</text>
</comment>
<name>A0A443S2E7_9ACAR</name>
<evidence type="ECO:0000256" key="1">
    <source>
        <dbReference type="ARBA" id="ARBA00022692"/>
    </source>
</evidence>
<gene>
    <name evidence="5" type="ORF">B4U80_11209</name>
</gene>
<evidence type="ECO:0000313" key="6">
    <source>
        <dbReference type="Proteomes" id="UP000288716"/>
    </source>
</evidence>
<comment type="similarity">
    <text evidence="4">Belongs to the copper transporter (Ctr) (TC 1.A.56) family. SLC31A subfamily.</text>
</comment>
<keyword evidence="3 4" id="KW-0472">Membrane</keyword>
<organism evidence="5 6">
    <name type="scientific">Leptotrombidium deliense</name>
    <dbReference type="NCBI Taxonomy" id="299467"/>
    <lineage>
        <taxon>Eukaryota</taxon>
        <taxon>Metazoa</taxon>
        <taxon>Ecdysozoa</taxon>
        <taxon>Arthropoda</taxon>
        <taxon>Chelicerata</taxon>
        <taxon>Arachnida</taxon>
        <taxon>Acari</taxon>
        <taxon>Acariformes</taxon>
        <taxon>Trombidiformes</taxon>
        <taxon>Prostigmata</taxon>
        <taxon>Anystina</taxon>
        <taxon>Parasitengona</taxon>
        <taxon>Trombiculoidea</taxon>
        <taxon>Trombiculidae</taxon>
        <taxon>Leptotrombidium</taxon>
    </lineage>
</organism>
<comment type="subcellular location">
    <subcellularLocation>
        <location evidence="4">Membrane</location>
        <topology evidence="4">Multi-pass membrane protein</topology>
    </subcellularLocation>
</comment>